<evidence type="ECO:0000256" key="1">
    <source>
        <dbReference type="SAM" id="MobiDB-lite"/>
    </source>
</evidence>
<dbReference type="AlphaFoldDB" id="A0A0F9YW51"/>
<name>A0A0F9YW51_9BACT</name>
<protein>
    <submittedName>
        <fullName evidence="2">Uncharacterized protein</fullName>
    </submittedName>
</protein>
<feature type="region of interest" description="Disordered" evidence="1">
    <location>
        <begin position="1"/>
        <end position="23"/>
    </location>
</feature>
<dbReference type="Proteomes" id="UP000034934">
    <property type="component" value="Unassembled WGS sequence"/>
</dbReference>
<comment type="caution">
    <text evidence="2">The sequence shown here is derived from an EMBL/GenBank/DDBJ whole genome shotgun (WGS) entry which is preliminary data.</text>
</comment>
<dbReference type="EMBL" id="LBOG01000001">
    <property type="protein sequence ID" value="KKP30686.1"/>
    <property type="molecule type" value="Genomic_DNA"/>
</dbReference>
<evidence type="ECO:0000313" key="2">
    <source>
        <dbReference type="EMBL" id="KKP30686.1"/>
    </source>
</evidence>
<sequence length="78" mass="8981">MKKFDEDRHFGGDSFSSSLSKEEKEDLLLSLKKKEEEANEAMLELEEVKKVSNMKKDFGNLVSSSFFDLDADAQLPRY</sequence>
<evidence type="ECO:0000313" key="3">
    <source>
        <dbReference type="Proteomes" id="UP000034934"/>
    </source>
</evidence>
<proteinExistence type="predicted"/>
<organism evidence="2 3">
    <name type="scientific">Candidatus Nomurabacteria bacterium GW2011_GWF1_31_48</name>
    <dbReference type="NCBI Taxonomy" id="1618767"/>
    <lineage>
        <taxon>Bacteria</taxon>
        <taxon>Candidatus Nomuraibacteriota</taxon>
    </lineage>
</organism>
<feature type="compositionally biased region" description="Basic and acidic residues" evidence="1">
    <location>
        <begin position="1"/>
        <end position="11"/>
    </location>
</feature>
<reference evidence="2 3" key="1">
    <citation type="journal article" date="2015" name="Nature">
        <title>rRNA introns, odd ribosomes, and small enigmatic genomes across a large radiation of phyla.</title>
        <authorList>
            <person name="Brown C.T."/>
            <person name="Hug L.A."/>
            <person name="Thomas B.C."/>
            <person name="Sharon I."/>
            <person name="Castelle C.J."/>
            <person name="Singh A."/>
            <person name="Wilkins M.J."/>
            <person name="Williams K.H."/>
            <person name="Banfield J.F."/>
        </authorList>
    </citation>
    <scope>NUCLEOTIDE SEQUENCE [LARGE SCALE GENOMIC DNA]</scope>
</reference>
<gene>
    <name evidence="2" type="ORF">UR19_C0001G0070</name>
</gene>
<accession>A0A0F9YW51</accession>